<dbReference type="AlphaFoldDB" id="A0A836BAZ5"/>
<organism evidence="8 9">
    <name type="scientific">Chlamydomonas schloesseri</name>
    <dbReference type="NCBI Taxonomy" id="2026947"/>
    <lineage>
        <taxon>Eukaryota</taxon>
        <taxon>Viridiplantae</taxon>
        <taxon>Chlorophyta</taxon>
        <taxon>core chlorophytes</taxon>
        <taxon>Chlorophyceae</taxon>
        <taxon>CS clade</taxon>
        <taxon>Chlamydomonadales</taxon>
        <taxon>Chlamydomonadaceae</taxon>
        <taxon>Chlamydomonas</taxon>
    </lineage>
</organism>
<reference evidence="8" key="1">
    <citation type="journal article" date="2020" name="bioRxiv">
        <title>Comparative genomics of Chlamydomonas.</title>
        <authorList>
            <person name="Craig R.J."/>
            <person name="Hasan A.R."/>
            <person name="Ness R.W."/>
            <person name="Keightley P.D."/>
        </authorList>
    </citation>
    <scope>NUCLEOTIDE SEQUENCE</scope>
    <source>
        <strain evidence="8">CCAP 11/173</strain>
    </source>
</reference>
<evidence type="ECO:0000256" key="2">
    <source>
        <dbReference type="ARBA" id="ARBA00011458"/>
    </source>
</evidence>
<dbReference type="Gene3D" id="4.10.640.10">
    <property type="entry name" value="Ribosomal protein S18"/>
    <property type="match status" value="1"/>
</dbReference>
<accession>A0A836BAZ5</accession>
<dbReference type="GO" id="GO:0070181">
    <property type="term" value="F:small ribosomal subunit rRNA binding"/>
    <property type="evidence" value="ECO:0007669"/>
    <property type="project" value="TreeGrafter"/>
</dbReference>
<keyword evidence="3" id="KW-0694">RNA-binding</keyword>
<dbReference type="EMBL" id="JAEHOD010000004">
    <property type="protein sequence ID" value="KAG2453111.1"/>
    <property type="molecule type" value="Genomic_DNA"/>
</dbReference>
<evidence type="ECO:0000313" key="8">
    <source>
        <dbReference type="EMBL" id="KAG2453111.1"/>
    </source>
</evidence>
<keyword evidence="9" id="KW-1185">Reference proteome</keyword>
<evidence type="ECO:0000256" key="3">
    <source>
        <dbReference type="ARBA" id="ARBA00022884"/>
    </source>
</evidence>
<dbReference type="Pfam" id="PF01084">
    <property type="entry name" value="Ribosomal_S18"/>
    <property type="match status" value="1"/>
</dbReference>
<feature type="compositionally biased region" description="Low complexity" evidence="7">
    <location>
        <begin position="65"/>
        <end position="75"/>
    </location>
</feature>
<dbReference type="PANTHER" id="PTHR13479">
    <property type="entry name" value="30S RIBOSOMAL PROTEIN S18"/>
    <property type="match status" value="1"/>
</dbReference>
<feature type="region of interest" description="Disordered" evidence="7">
    <location>
        <begin position="214"/>
        <end position="248"/>
    </location>
</feature>
<gene>
    <name evidence="8" type="ORF">HYH02_002442</name>
</gene>
<comment type="similarity">
    <text evidence="1">Belongs to the bacterial ribosomal protein bS18 family.</text>
</comment>
<dbReference type="SUPFAM" id="SSF46911">
    <property type="entry name" value="Ribosomal protein S18"/>
    <property type="match status" value="1"/>
</dbReference>
<name>A0A836BAZ5_9CHLO</name>
<evidence type="ECO:0000256" key="4">
    <source>
        <dbReference type="ARBA" id="ARBA00022980"/>
    </source>
</evidence>
<comment type="subunit">
    <text evidence="2">Part of the 30S ribosomal subunit.</text>
</comment>
<evidence type="ECO:0000256" key="7">
    <source>
        <dbReference type="SAM" id="MobiDB-lite"/>
    </source>
</evidence>
<dbReference type="Proteomes" id="UP000613740">
    <property type="component" value="Unassembled WGS sequence"/>
</dbReference>
<feature type="region of interest" description="Disordered" evidence="7">
    <location>
        <begin position="57"/>
        <end position="85"/>
    </location>
</feature>
<sequence length="371" mass="38435">MSRIGGALRALSGLQQVRACGGGPACSSLQALVDHQSGLNALWASISGVYSGTPDINQQRRGFASSTSNSDSSNSAQQPAGLTQTPRLQDLVAGATERIAQKQVDTLGQLPEQLAAEAASLEHQLSSSGRRGSSSDLNAGALADRLASGAAASGSEAGGVGGAEGGAAVTPGQRLLHHKYGYAALGGVVPEGGEMMAAAGPAAVLRAVTAAQPRLHPRRRFQPGQTYEPQDLNPYASASADSRQRGPGVWVPRPSVAEVLEKADYKNVAFLTRWFLSPAGRLLPRRQTRLPVAVHKHVSRQVRLARHMGLIAGEARLDKAHVQAQREAEAAQLLLAARLAGGQQQATAGAVVAGAGAGPRQRYNELLDFGA</sequence>
<keyword evidence="4" id="KW-0689">Ribosomal protein</keyword>
<evidence type="ECO:0000256" key="5">
    <source>
        <dbReference type="ARBA" id="ARBA00023274"/>
    </source>
</evidence>
<evidence type="ECO:0000256" key="1">
    <source>
        <dbReference type="ARBA" id="ARBA00005589"/>
    </source>
</evidence>
<evidence type="ECO:0000256" key="6">
    <source>
        <dbReference type="ARBA" id="ARBA00035266"/>
    </source>
</evidence>
<feature type="compositionally biased region" description="Polar residues" evidence="7">
    <location>
        <begin position="76"/>
        <end position="85"/>
    </location>
</feature>
<dbReference type="InterPro" id="IPR036870">
    <property type="entry name" value="Ribosomal_bS18_sf"/>
</dbReference>
<dbReference type="GO" id="GO:0006412">
    <property type="term" value="P:translation"/>
    <property type="evidence" value="ECO:0007669"/>
    <property type="project" value="InterPro"/>
</dbReference>
<proteinExistence type="inferred from homology"/>
<protein>
    <recommendedName>
        <fullName evidence="6">Small ribosomal subunit protein bS18c</fullName>
    </recommendedName>
</protein>
<dbReference type="InterPro" id="IPR001648">
    <property type="entry name" value="Ribosomal_bS18"/>
</dbReference>
<keyword evidence="5" id="KW-0687">Ribonucleoprotein</keyword>
<dbReference type="GO" id="GO:0003735">
    <property type="term" value="F:structural constituent of ribosome"/>
    <property type="evidence" value="ECO:0007669"/>
    <property type="project" value="InterPro"/>
</dbReference>
<dbReference type="GO" id="GO:0005763">
    <property type="term" value="C:mitochondrial small ribosomal subunit"/>
    <property type="evidence" value="ECO:0007669"/>
    <property type="project" value="TreeGrafter"/>
</dbReference>
<evidence type="ECO:0000313" key="9">
    <source>
        <dbReference type="Proteomes" id="UP000613740"/>
    </source>
</evidence>
<comment type="caution">
    <text evidence="8">The sequence shown here is derived from an EMBL/GenBank/DDBJ whole genome shotgun (WGS) entry which is preliminary data.</text>
</comment>
<dbReference type="PANTHER" id="PTHR13479:SF40">
    <property type="entry name" value="SMALL RIBOSOMAL SUBUNIT PROTEIN BS18M"/>
    <property type="match status" value="1"/>
</dbReference>
<dbReference type="OrthoDB" id="21463at2759"/>